<evidence type="ECO:0000259" key="1">
    <source>
        <dbReference type="PROSITE" id="PS51272"/>
    </source>
</evidence>
<feature type="domain" description="SLH" evidence="1">
    <location>
        <begin position="37"/>
        <end position="100"/>
    </location>
</feature>
<comment type="caution">
    <text evidence="2">The sequence shown here is derived from an EMBL/GenBank/DDBJ whole genome shotgun (WGS) entry which is preliminary data.</text>
</comment>
<dbReference type="Pfam" id="PF00395">
    <property type="entry name" value="SLH"/>
    <property type="match status" value="1"/>
</dbReference>
<proteinExistence type="predicted"/>
<keyword evidence="3" id="KW-1185">Reference proteome</keyword>
<dbReference type="RefSeq" id="WP_229725199.1">
    <property type="nucleotide sequence ID" value="NZ_BMGR01000007.1"/>
</dbReference>
<gene>
    <name evidence="2" type="ORF">GCM10010916_24150</name>
</gene>
<evidence type="ECO:0000313" key="2">
    <source>
        <dbReference type="EMBL" id="GGG06376.1"/>
    </source>
</evidence>
<reference evidence="2" key="1">
    <citation type="journal article" date="2014" name="Int. J. Syst. Evol. Microbiol.">
        <title>Complete genome sequence of Corynebacterium casei LMG S-19264T (=DSM 44701T), isolated from a smear-ripened cheese.</title>
        <authorList>
            <consortium name="US DOE Joint Genome Institute (JGI-PGF)"/>
            <person name="Walter F."/>
            <person name="Albersmeier A."/>
            <person name="Kalinowski J."/>
            <person name="Ruckert C."/>
        </authorList>
    </citation>
    <scope>NUCLEOTIDE SEQUENCE</scope>
    <source>
        <strain evidence="2">CGMCC 1.12987</strain>
    </source>
</reference>
<accession>A0A917D2Y1</accession>
<dbReference type="Gene3D" id="3.40.33.10">
    <property type="entry name" value="CAP"/>
    <property type="match status" value="1"/>
</dbReference>
<dbReference type="PANTHER" id="PTHR31157:SF1">
    <property type="entry name" value="SCP DOMAIN-CONTAINING PROTEIN"/>
    <property type="match status" value="1"/>
</dbReference>
<dbReference type="InterPro" id="IPR001119">
    <property type="entry name" value="SLH_dom"/>
</dbReference>
<dbReference type="EMBL" id="BMGR01000007">
    <property type="protein sequence ID" value="GGG06376.1"/>
    <property type="molecule type" value="Genomic_DNA"/>
</dbReference>
<dbReference type="PROSITE" id="PS51272">
    <property type="entry name" value="SLH"/>
    <property type="match status" value="1"/>
</dbReference>
<dbReference type="CDD" id="cd05379">
    <property type="entry name" value="CAP_bacterial"/>
    <property type="match status" value="1"/>
</dbReference>
<dbReference type="InterPro" id="IPR035940">
    <property type="entry name" value="CAP_sf"/>
</dbReference>
<dbReference type="AlphaFoldDB" id="A0A917D2Y1"/>
<dbReference type="Pfam" id="PF14504">
    <property type="entry name" value="CAP_assoc_N"/>
    <property type="match status" value="1"/>
</dbReference>
<dbReference type="SUPFAM" id="SSF55797">
    <property type="entry name" value="PR-1-like"/>
    <property type="match status" value="1"/>
</dbReference>
<dbReference type="InterPro" id="IPR029410">
    <property type="entry name" value="CAP_assoc"/>
</dbReference>
<dbReference type="InterPro" id="IPR014044">
    <property type="entry name" value="CAP_dom"/>
</dbReference>
<evidence type="ECO:0000313" key="3">
    <source>
        <dbReference type="Proteomes" id="UP000644756"/>
    </source>
</evidence>
<dbReference type="Pfam" id="PF00188">
    <property type="entry name" value="CAP"/>
    <property type="match status" value="1"/>
</dbReference>
<sequence>MTIIENKPTGFRVLKVIMAFLLVLGVSPLFTSQPAEAEGVTFIDIQKHWARDTIRWAAQNGIVQGYGDGMFRPNGNVTEPEFLSMLFKAYPDIKLPAVNTKAPWYDNLYQAANEYNWPVMLDFKGTQFNRGQVARILAASQGKVLDVNSSVQFLLDNKLASGKTSNTISGFGADDKLTRAEALVFIKRALNQNLTLGKAAAVKTNKEFTVRGLTIGNTEQTVLAQLGQPARKDVSEYGFTWYIYNKDYANYVQVGVQNGKVVALYSTSDNWSSKKGLRQGSESSGLNSLYGKPLNGLLKGNVLNLFAKSNTEYVFEIDNAYTTIFLDKHNNNRVMAVYIVDKAVEDAAKQIYGTPSQALRQSYERQVFDLANAARANFGKPAFVWDDLIAGTARKHSKDMAVNRYFDHNNLRGESPFDRMEADGIAFRMAAENIAAGQRNAIFVHAGWMNSLGHRKNVLGDTKRLGVGVEFGGEMKIYYTQNFYTK</sequence>
<dbReference type="PANTHER" id="PTHR31157">
    <property type="entry name" value="SCP DOMAIN-CONTAINING PROTEIN"/>
    <property type="match status" value="1"/>
</dbReference>
<name>A0A917D2Y1_9BACL</name>
<protein>
    <recommendedName>
        <fullName evidence="1">SLH domain-containing protein</fullName>
    </recommendedName>
</protein>
<organism evidence="2 3">
    <name type="scientific">Paenibacillus abyssi</name>
    <dbReference type="NCBI Taxonomy" id="1340531"/>
    <lineage>
        <taxon>Bacteria</taxon>
        <taxon>Bacillati</taxon>
        <taxon>Bacillota</taxon>
        <taxon>Bacilli</taxon>
        <taxon>Bacillales</taxon>
        <taxon>Paenibacillaceae</taxon>
        <taxon>Paenibacillus</taxon>
    </lineage>
</organism>
<dbReference type="Proteomes" id="UP000644756">
    <property type="component" value="Unassembled WGS sequence"/>
</dbReference>
<reference evidence="2" key="2">
    <citation type="submission" date="2020-09" db="EMBL/GenBank/DDBJ databases">
        <authorList>
            <person name="Sun Q."/>
            <person name="Zhou Y."/>
        </authorList>
    </citation>
    <scope>NUCLEOTIDE SEQUENCE</scope>
    <source>
        <strain evidence="2">CGMCC 1.12987</strain>
    </source>
</reference>